<reference evidence="1 2" key="1">
    <citation type="journal article" date="2024" name="G3 (Bethesda)">
        <title>Genome assembly of Hibiscus sabdariffa L. provides insights into metabolisms of medicinal natural products.</title>
        <authorList>
            <person name="Kim T."/>
        </authorList>
    </citation>
    <scope>NUCLEOTIDE SEQUENCE [LARGE SCALE GENOMIC DNA]</scope>
    <source>
        <strain evidence="1">TK-2024</strain>
        <tissue evidence="1">Old leaves</tissue>
    </source>
</reference>
<dbReference type="Proteomes" id="UP001472677">
    <property type="component" value="Unassembled WGS sequence"/>
</dbReference>
<evidence type="ECO:0000313" key="1">
    <source>
        <dbReference type="EMBL" id="KAK8486529.1"/>
    </source>
</evidence>
<proteinExistence type="predicted"/>
<name>A0ABR2A0V9_9ROSI</name>
<protein>
    <submittedName>
        <fullName evidence="1">Uncharacterized protein</fullName>
    </submittedName>
</protein>
<accession>A0ABR2A0V9</accession>
<organism evidence="1 2">
    <name type="scientific">Hibiscus sabdariffa</name>
    <name type="common">roselle</name>
    <dbReference type="NCBI Taxonomy" id="183260"/>
    <lineage>
        <taxon>Eukaryota</taxon>
        <taxon>Viridiplantae</taxon>
        <taxon>Streptophyta</taxon>
        <taxon>Embryophyta</taxon>
        <taxon>Tracheophyta</taxon>
        <taxon>Spermatophyta</taxon>
        <taxon>Magnoliopsida</taxon>
        <taxon>eudicotyledons</taxon>
        <taxon>Gunneridae</taxon>
        <taxon>Pentapetalae</taxon>
        <taxon>rosids</taxon>
        <taxon>malvids</taxon>
        <taxon>Malvales</taxon>
        <taxon>Malvaceae</taxon>
        <taxon>Malvoideae</taxon>
        <taxon>Hibiscus</taxon>
    </lineage>
</organism>
<dbReference type="EMBL" id="JBBPBM010001166">
    <property type="protein sequence ID" value="KAK8486529.1"/>
    <property type="molecule type" value="Genomic_DNA"/>
</dbReference>
<keyword evidence="2" id="KW-1185">Reference proteome</keyword>
<evidence type="ECO:0000313" key="2">
    <source>
        <dbReference type="Proteomes" id="UP001472677"/>
    </source>
</evidence>
<comment type="caution">
    <text evidence="1">The sequence shown here is derived from an EMBL/GenBank/DDBJ whole genome shotgun (WGS) entry which is preliminary data.</text>
</comment>
<gene>
    <name evidence="1" type="ORF">V6N12_017841</name>
</gene>
<sequence length="118" mass="12748">MADKLMTDLAFSNNLHKNEVDLRHGHRVHPNGPLVTRILSNECGLKPNHNKNAREPLGLHYGQASNRATLGPSINESQSPVTALTIRTTPLPAKSIALEANSGLLKLALSQSLDAQTQ</sequence>